<evidence type="ECO:0000256" key="4">
    <source>
        <dbReference type="ARBA" id="ARBA00022723"/>
    </source>
</evidence>
<name>A0ABQ9NUL6_9PEZI</name>
<evidence type="ECO:0000256" key="7">
    <source>
        <dbReference type="ARBA" id="ARBA00022833"/>
    </source>
</evidence>
<dbReference type="InterPro" id="IPR023321">
    <property type="entry name" value="PINIT"/>
</dbReference>
<keyword evidence="3" id="KW-0808">Transferase</keyword>
<dbReference type="InterPro" id="IPR004181">
    <property type="entry name" value="Znf_MIZ"/>
</dbReference>
<comment type="similarity">
    <text evidence="2">Belongs to the PIAS family.</text>
</comment>
<dbReference type="SMART" id="SM00513">
    <property type="entry name" value="SAP"/>
    <property type="match status" value="1"/>
</dbReference>
<dbReference type="Pfam" id="PF02891">
    <property type="entry name" value="zf-MIZ"/>
    <property type="match status" value="1"/>
</dbReference>
<keyword evidence="7" id="KW-0862">Zinc</keyword>
<evidence type="ECO:0000256" key="2">
    <source>
        <dbReference type="ARBA" id="ARBA00005383"/>
    </source>
</evidence>
<dbReference type="InterPro" id="IPR031141">
    <property type="entry name" value="SIZ1/2_SP-RING"/>
</dbReference>
<dbReference type="Gene3D" id="2.60.120.780">
    <property type="entry name" value="PINIT domain"/>
    <property type="match status" value="1"/>
</dbReference>
<comment type="caution">
    <text evidence="13">The sequence shown here is derived from an EMBL/GenBank/DDBJ whole genome shotgun (WGS) entry which is preliminary data.</text>
</comment>
<gene>
    <name evidence="13" type="primary">pli1</name>
    <name evidence="13" type="ORF">H2201_004869</name>
</gene>
<feature type="compositionally biased region" description="Polar residues" evidence="9">
    <location>
        <begin position="463"/>
        <end position="473"/>
    </location>
</feature>
<feature type="domain" description="SP-RING-type" evidence="11">
    <location>
        <begin position="316"/>
        <end position="401"/>
    </location>
</feature>
<feature type="compositionally biased region" description="Pro residues" evidence="9">
    <location>
        <begin position="570"/>
        <end position="579"/>
    </location>
</feature>
<dbReference type="Pfam" id="PF02037">
    <property type="entry name" value="SAP"/>
    <property type="match status" value="1"/>
</dbReference>
<dbReference type="EMBL" id="JAPDRL010000033">
    <property type="protein sequence ID" value="KAJ9665005.1"/>
    <property type="molecule type" value="Genomic_DNA"/>
</dbReference>
<feature type="region of interest" description="Disordered" evidence="9">
    <location>
        <begin position="395"/>
        <end position="436"/>
    </location>
</feature>
<evidence type="ECO:0000256" key="6">
    <source>
        <dbReference type="ARBA" id="ARBA00022786"/>
    </source>
</evidence>
<evidence type="ECO:0000313" key="13">
    <source>
        <dbReference type="EMBL" id="KAJ9665005.1"/>
    </source>
</evidence>
<dbReference type="InterPro" id="IPR038654">
    <property type="entry name" value="PINIT_sf"/>
</dbReference>
<dbReference type="PROSITE" id="PS50800">
    <property type="entry name" value="SAP"/>
    <property type="match status" value="1"/>
</dbReference>
<evidence type="ECO:0000256" key="1">
    <source>
        <dbReference type="ARBA" id="ARBA00004718"/>
    </source>
</evidence>
<proteinExistence type="inferred from homology"/>
<dbReference type="PROSITE" id="PS51466">
    <property type="entry name" value="PINIT"/>
    <property type="match status" value="1"/>
</dbReference>
<dbReference type="Gene3D" id="3.30.40.10">
    <property type="entry name" value="Zinc/RING finger domain, C3HC4 (zinc finger)"/>
    <property type="match status" value="1"/>
</dbReference>
<accession>A0ABQ9NUL6</accession>
<keyword evidence="6" id="KW-0833">Ubl conjugation pathway</keyword>
<feature type="region of interest" description="Disordered" evidence="9">
    <location>
        <begin position="453"/>
        <end position="603"/>
    </location>
</feature>
<evidence type="ECO:0000259" key="10">
    <source>
        <dbReference type="PROSITE" id="PS50800"/>
    </source>
</evidence>
<dbReference type="PANTHER" id="PTHR10782">
    <property type="entry name" value="ZINC FINGER MIZ DOMAIN-CONTAINING PROTEIN"/>
    <property type="match status" value="1"/>
</dbReference>
<dbReference type="InterPro" id="IPR003034">
    <property type="entry name" value="SAP_dom"/>
</dbReference>
<protein>
    <submittedName>
        <fullName evidence="13">E3 SUMO-protein ligase pli1</fullName>
    </submittedName>
</protein>
<dbReference type="GO" id="GO:0016874">
    <property type="term" value="F:ligase activity"/>
    <property type="evidence" value="ECO:0007669"/>
    <property type="project" value="UniProtKB-KW"/>
</dbReference>
<sequence>MSFSGQTLTQQAQIVEAKTKQIINADLKEICRKEGLAVSGVKASLQSRIITLLKQCAEKGDVDRFNRIRYRVYNHGQDPPPAGAPGSGTAPMNLVPSNGLAPNLPPPPYAMPPSAYRPVPAQDRPLHPGFASANMYNVRFAFKESPFYERLQPLLQPIELAATPNHRNSAQRNLTLPADVVDRLRSDESLRIMLYSAQDPILGPYAKADVAFPTQLEVKINGDEVKANFKGLKNKPGSTRPVDITDSVRRITDYKNVLYVTYALTSKDTKLTKDQKYVFVIYLVKRHSVEELVERIRRGSVIAKQTVLNEMRSKANDPDIVAVSTVMSLKDPLVMSRISLPCRSSVCTHNQCFDATAFLQLQEQAPTWTCPICNKTVSFEGLAVDQYVQEILQQTSRSTDQVTIEPDGKWSTGAPPTGPATSNGAHKNDPDSDDDIVEVSDYRINNIKAEATNTPISLARTPPMSSREPSMVNSAAPHSGTGSKRTHDVVDLTLSDDDEDDEPVRPNKRVAYSTPNSNPDPVRKPSFGQPSLLPNNFAMPVGGVGSFRIPGPQSPQRPPGNVNLVMGQPQPQPQPPPYPQQHLQRSQSGDLWHRNILDYESPP</sequence>
<evidence type="ECO:0000256" key="8">
    <source>
        <dbReference type="PROSITE-ProRule" id="PRU00452"/>
    </source>
</evidence>
<dbReference type="PANTHER" id="PTHR10782:SF4">
    <property type="entry name" value="TONALLI, ISOFORM E"/>
    <property type="match status" value="1"/>
</dbReference>
<evidence type="ECO:0000256" key="5">
    <source>
        <dbReference type="ARBA" id="ARBA00022771"/>
    </source>
</evidence>
<evidence type="ECO:0000259" key="11">
    <source>
        <dbReference type="PROSITE" id="PS51044"/>
    </source>
</evidence>
<keyword evidence="14" id="KW-1185">Reference proteome</keyword>
<comment type="pathway">
    <text evidence="1">Protein modification; protein sumoylation.</text>
</comment>
<evidence type="ECO:0000313" key="14">
    <source>
        <dbReference type="Proteomes" id="UP001172684"/>
    </source>
</evidence>
<dbReference type="Pfam" id="PF14324">
    <property type="entry name" value="PINIT"/>
    <property type="match status" value="1"/>
</dbReference>
<reference evidence="13" key="1">
    <citation type="submission" date="2022-10" db="EMBL/GenBank/DDBJ databases">
        <title>Culturing micro-colonial fungi from biological soil crusts in the Mojave desert and describing Neophaeococcomyces mojavensis, and introducing the new genera and species Taxawa tesnikishii.</title>
        <authorList>
            <person name="Kurbessoian T."/>
            <person name="Stajich J.E."/>
        </authorList>
    </citation>
    <scope>NUCLEOTIDE SEQUENCE</scope>
    <source>
        <strain evidence="13">TK_1</strain>
    </source>
</reference>
<evidence type="ECO:0000259" key="12">
    <source>
        <dbReference type="PROSITE" id="PS51466"/>
    </source>
</evidence>
<dbReference type="PROSITE" id="PS51044">
    <property type="entry name" value="ZF_SP_RING"/>
    <property type="match status" value="1"/>
</dbReference>
<keyword evidence="5 8" id="KW-0863">Zinc-finger</keyword>
<keyword evidence="4" id="KW-0479">Metal-binding</keyword>
<dbReference type="CDD" id="cd16792">
    <property type="entry name" value="SP-RING_Siz-like"/>
    <property type="match status" value="1"/>
</dbReference>
<evidence type="ECO:0000256" key="3">
    <source>
        <dbReference type="ARBA" id="ARBA00022679"/>
    </source>
</evidence>
<keyword evidence="13" id="KW-0436">Ligase</keyword>
<dbReference type="Proteomes" id="UP001172684">
    <property type="component" value="Unassembled WGS sequence"/>
</dbReference>
<organism evidence="13 14">
    <name type="scientific">Coniosporium apollinis</name>
    <dbReference type="NCBI Taxonomy" id="61459"/>
    <lineage>
        <taxon>Eukaryota</taxon>
        <taxon>Fungi</taxon>
        <taxon>Dikarya</taxon>
        <taxon>Ascomycota</taxon>
        <taxon>Pezizomycotina</taxon>
        <taxon>Dothideomycetes</taxon>
        <taxon>Dothideomycetes incertae sedis</taxon>
        <taxon>Coniosporium</taxon>
    </lineage>
</organism>
<dbReference type="InterPro" id="IPR013083">
    <property type="entry name" value="Znf_RING/FYVE/PHD"/>
</dbReference>
<feature type="domain" description="SAP" evidence="10">
    <location>
        <begin position="19"/>
        <end position="53"/>
    </location>
</feature>
<feature type="domain" description="PINIT" evidence="12">
    <location>
        <begin position="122"/>
        <end position="287"/>
    </location>
</feature>
<evidence type="ECO:0000256" key="9">
    <source>
        <dbReference type="SAM" id="MobiDB-lite"/>
    </source>
</evidence>